<organism evidence="1 2">
    <name type="scientific">Morganella morganii</name>
    <name type="common">Proteus morganii</name>
    <dbReference type="NCBI Taxonomy" id="582"/>
    <lineage>
        <taxon>Bacteria</taxon>
        <taxon>Pseudomonadati</taxon>
        <taxon>Pseudomonadota</taxon>
        <taxon>Gammaproteobacteria</taxon>
        <taxon>Enterobacterales</taxon>
        <taxon>Morganellaceae</taxon>
        <taxon>Morganella</taxon>
    </lineage>
</organism>
<dbReference type="AlphaFoldDB" id="A0A8I0Q7V1"/>
<gene>
    <name evidence="1" type="ORF">CYG68_18110</name>
</gene>
<sequence length="106" mass="12449">MIMNNTEINHLVDFIYQDDRITNAEFQMIRDEADKRFDAILECYGKNNSLSAFQKSADVTVQLMQESFFILKKKAETPEQKDEIKDAFNAQISYIIACYNRFFDSL</sequence>
<name>A0A8I0Q7V1_MORMO</name>
<proteinExistence type="predicted"/>
<reference evidence="1" key="1">
    <citation type="submission" date="2017-12" db="EMBL/GenBank/DDBJ databases">
        <title>Genome sequencing and analysis.</title>
        <authorList>
            <person name="Huang Y.-T."/>
        </authorList>
    </citation>
    <scope>NUCLEOTIDE SEQUENCE</scope>
    <source>
        <strain evidence="1">VGH116</strain>
    </source>
</reference>
<evidence type="ECO:0000313" key="1">
    <source>
        <dbReference type="EMBL" id="MBE8614288.1"/>
    </source>
</evidence>
<accession>A0A8I0Q7V1</accession>
<dbReference type="EMBL" id="PKLF01000021">
    <property type="protein sequence ID" value="MBE8614288.1"/>
    <property type="molecule type" value="Genomic_DNA"/>
</dbReference>
<evidence type="ECO:0000313" key="2">
    <source>
        <dbReference type="Proteomes" id="UP000650477"/>
    </source>
</evidence>
<comment type="caution">
    <text evidence="1">The sequence shown here is derived from an EMBL/GenBank/DDBJ whole genome shotgun (WGS) entry which is preliminary data.</text>
</comment>
<protein>
    <submittedName>
        <fullName evidence="1">Uncharacterized protein</fullName>
    </submittedName>
</protein>
<dbReference type="Proteomes" id="UP000650477">
    <property type="component" value="Unassembled WGS sequence"/>
</dbReference>